<evidence type="ECO:0008006" key="4">
    <source>
        <dbReference type="Google" id="ProtNLM"/>
    </source>
</evidence>
<dbReference type="Pfam" id="PF14023">
    <property type="entry name" value="Bestrophin-like"/>
    <property type="match status" value="1"/>
</dbReference>
<feature type="transmembrane region" description="Helical" evidence="1">
    <location>
        <begin position="175"/>
        <end position="197"/>
    </location>
</feature>
<evidence type="ECO:0000256" key="1">
    <source>
        <dbReference type="SAM" id="Phobius"/>
    </source>
</evidence>
<sequence>MAELLTAAGVFVLLAAASLLSLKYSPRLASRHRSDETNNVVRLVANIFVVMTSLVFGLLINSSKNTYESIDSNVHAYATSLILLDRTLRDVGYVGRDARSHLSDYVTAAIIRPARSEDTARNDKTAENALRSLGAAIEAITPLTAPQTGILAEIRQQYFQIVEQRWKIIEQSEGVIPRPLITMLVAWLTVIFASFGYRAPHNMVVVSTLIISALLISASLYLVLDMDIPFTGIIQISDAPLQRVMQELQGS</sequence>
<proteinExistence type="predicted"/>
<keyword evidence="1" id="KW-1133">Transmembrane helix</keyword>
<reference evidence="2 3" key="1">
    <citation type="submission" date="2023-07" db="EMBL/GenBank/DDBJ databases">
        <title>Genomic Encyclopedia of Type Strains, Phase IV (KMG-IV): sequencing the most valuable type-strain genomes for metagenomic binning, comparative biology and taxonomic classification.</title>
        <authorList>
            <person name="Goeker M."/>
        </authorList>
    </citation>
    <scope>NUCLEOTIDE SEQUENCE [LARGE SCALE GENOMIC DNA]</scope>
    <source>
        <strain evidence="2 3">DSM 1112</strain>
    </source>
</reference>
<evidence type="ECO:0000313" key="3">
    <source>
        <dbReference type="Proteomes" id="UP001230207"/>
    </source>
</evidence>
<evidence type="ECO:0000313" key="2">
    <source>
        <dbReference type="EMBL" id="MDQ0320637.1"/>
    </source>
</evidence>
<dbReference type="RefSeq" id="WP_307230566.1">
    <property type="nucleotide sequence ID" value="NZ_JAUSVF010000001.1"/>
</dbReference>
<keyword evidence="1" id="KW-0472">Membrane</keyword>
<protein>
    <recommendedName>
        <fullName evidence="4">DUF4239 domain-containing protein</fullName>
    </recommendedName>
</protein>
<comment type="caution">
    <text evidence="2">The sequence shown here is derived from an EMBL/GenBank/DDBJ whole genome shotgun (WGS) entry which is preliminary data.</text>
</comment>
<keyword evidence="1" id="KW-0812">Transmembrane</keyword>
<feature type="transmembrane region" description="Helical" evidence="1">
    <location>
        <begin position="43"/>
        <end position="60"/>
    </location>
</feature>
<dbReference type="EMBL" id="JAUSVF010000001">
    <property type="protein sequence ID" value="MDQ0320637.1"/>
    <property type="molecule type" value="Genomic_DNA"/>
</dbReference>
<keyword evidence="3" id="KW-1185">Reference proteome</keyword>
<dbReference type="InterPro" id="IPR025333">
    <property type="entry name" value="DUF4239"/>
</dbReference>
<dbReference type="Proteomes" id="UP001230207">
    <property type="component" value="Unassembled WGS sequence"/>
</dbReference>
<accession>A0ABU0BQW8</accession>
<organism evidence="2 3">
    <name type="scientific">Pararhizobium capsulatum DSM 1112</name>
    <dbReference type="NCBI Taxonomy" id="1121113"/>
    <lineage>
        <taxon>Bacteria</taxon>
        <taxon>Pseudomonadati</taxon>
        <taxon>Pseudomonadota</taxon>
        <taxon>Alphaproteobacteria</taxon>
        <taxon>Hyphomicrobiales</taxon>
        <taxon>Rhizobiaceae</taxon>
        <taxon>Rhizobium/Agrobacterium group</taxon>
        <taxon>Pararhizobium</taxon>
    </lineage>
</organism>
<feature type="transmembrane region" description="Helical" evidence="1">
    <location>
        <begin position="203"/>
        <end position="224"/>
    </location>
</feature>
<name>A0ABU0BQW8_9HYPH</name>
<gene>
    <name evidence="2" type="ORF">QO002_002775</name>
</gene>